<accession>A0A2K9N7A7</accession>
<dbReference type="PANTHER" id="PTHR43784">
    <property type="entry name" value="GDSL-LIKE LIPASE/ACYLHYDROLASE, PUTATIVE (AFU_ORTHOLOGUE AFUA_2G00820)-RELATED"/>
    <property type="match status" value="1"/>
</dbReference>
<keyword evidence="2" id="KW-1185">Reference proteome</keyword>
<sequence length="414" mass="43561">MKSRNLKRWLAASALALLPAMAAMAAPDGNWVQSWASSPSLAVEKLPFDFWRPPAEIQGTVRYKMRVSAEGDAVRVRLSAETLDRDVRIGAATIALADASGRIDATSMKPLAFGGAASVRMPAGTPLLSDPVTVPVKAGAILYVTLYLPDGVAVPQADPLHVAEVLMGADRTGAGTLNGAQVVTGREIVSAILVRSAKDARTIVTFGDSITDGAGAQDPMMRGWPDQFATILRQRGLTQVAVANAGIGGNRVLRNEVGEAALARFDRDALSVPGVTDVVLLEGINDLGLSGLPNPRGPGAHPEVTAADLIAGYRQLIARAKVRGVQIHGATLTPFLGSPFPGYATPVKEVVRQELNRWIRESGEFDSVIDFDAALRDPANPQTIKAAFDSGDKLHPSDAGYRAMAEAAAAILLK</sequence>
<dbReference type="Gene3D" id="3.40.50.1110">
    <property type="entry name" value="SGNH hydrolase"/>
    <property type="match status" value="1"/>
</dbReference>
<dbReference type="RefSeq" id="WP_102110778.1">
    <property type="nucleotide sequence ID" value="NZ_BMGN01000004.1"/>
</dbReference>
<dbReference type="OrthoDB" id="1828825at2"/>
<reference evidence="1 2" key="1">
    <citation type="submission" date="2017-12" db="EMBL/GenBank/DDBJ databases">
        <title>Genomes of bacteria within cyanobacterial aggregates.</title>
        <authorList>
            <person name="Cai H."/>
        </authorList>
    </citation>
    <scope>NUCLEOTIDE SEQUENCE [LARGE SCALE GENOMIC DNA]</scope>
    <source>
        <strain evidence="1 2">TH16</strain>
    </source>
</reference>
<dbReference type="KEGG" id="ncb:C0V82_01265"/>
<protein>
    <submittedName>
        <fullName evidence="1">Uncharacterized protein</fullName>
    </submittedName>
</protein>
<proteinExistence type="predicted"/>
<dbReference type="PANTHER" id="PTHR43784:SF2">
    <property type="entry name" value="GDSL-LIKE LIPASE_ACYLHYDROLASE, PUTATIVE (AFU_ORTHOLOGUE AFUA_2G00820)-RELATED"/>
    <property type="match status" value="1"/>
</dbReference>
<dbReference type="EMBL" id="CP025611">
    <property type="protein sequence ID" value="AUN29028.1"/>
    <property type="molecule type" value="Genomic_DNA"/>
</dbReference>
<dbReference type="InterPro" id="IPR013830">
    <property type="entry name" value="SGNH_hydro"/>
</dbReference>
<dbReference type="AlphaFoldDB" id="A0A2K9N7A7"/>
<dbReference type="CDD" id="cd01830">
    <property type="entry name" value="XynE_like"/>
    <property type="match status" value="1"/>
</dbReference>
<dbReference type="GO" id="GO:0016788">
    <property type="term" value="F:hydrolase activity, acting on ester bonds"/>
    <property type="evidence" value="ECO:0007669"/>
    <property type="project" value="UniProtKB-ARBA"/>
</dbReference>
<dbReference type="Pfam" id="PF13472">
    <property type="entry name" value="Lipase_GDSL_2"/>
    <property type="match status" value="1"/>
</dbReference>
<dbReference type="SUPFAM" id="SSF52266">
    <property type="entry name" value="SGNH hydrolase"/>
    <property type="match status" value="1"/>
</dbReference>
<dbReference type="InterPro" id="IPR053140">
    <property type="entry name" value="GDSL_Rv0518-like"/>
</dbReference>
<name>A0A2K9N7A7_9PROT</name>
<organism evidence="1 2">
    <name type="scientific">Niveispirillum cyanobacteriorum</name>
    <dbReference type="NCBI Taxonomy" id="1612173"/>
    <lineage>
        <taxon>Bacteria</taxon>
        <taxon>Pseudomonadati</taxon>
        <taxon>Pseudomonadota</taxon>
        <taxon>Alphaproteobacteria</taxon>
        <taxon>Rhodospirillales</taxon>
        <taxon>Azospirillaceae</taxon>
        <taxon>Niveispirillum</taxon>
    </lineage>
</organism>
<evidence type="ECO:0000313" key="1">
    <source>
        <dbReference type="EMBL" id="AUN29028.1"/>
    </source>
</evidence>
<dbReference type="InterPro" id="IPR036514">
    <property type="entry name" value="SGNH_hydro_sf"/>
</dbReference>
<evidence type="ECO:0000313" key="2">
    <source>
        <dbReference type="Proteomes" id="UP000234752"/>
    </source>
</evidence>
<dbReference type="Proteomes" id="UP000234752">
    <property type="component" value="Chromosome eg_1"/>
</dbReference>
<gene>
    <name evidence="1" type="ORF">C0V82_01265</name>
</gene>